<comment type="caution">
    <text evidence="1">The sequence shown here is derived from an EMBL/GenBank/DDBJ whole genome shotgun (WGS) entry which is preliminary data.</text>
</comment>
<reference evidence="1 2" key="1">
    <citation type="submission" date="2016-10" db="EMBL/GenBank/DDBJ databases">
        <authorList>
            <person name="Varghese N."/>
            <person name="Submissions S."/>
        </authorList>
    </citation>
    <scope>NUCLEOTIDE SEQUENCE [LARGE SCALE GENOMIC DNA]</scope>
    <source>
        <strain evidence="1 2">DSM 13796</strain>
    </source>
</reference>
<organism evidence="1 2">
    <name type="scientific">Priestia endophytica DSM 13796</name>
    <dbReference type="NCBI Taxonomy" id="1121089"/>
    <lineage>
        <taxon>Bacteria</taxon>
        <taxon>Bacillati</taxon>
        <taxon>Bacillota</taxon>
        <taxon>Bacilli</taxon>
        <taxon>Bacillales</taxon>
        <taxon>Bacillaceae</taxon>
        <taxon>Priestia</taxon>
    </lineage>
</organism>
<sequence>MKTNHQKEQCMVCEEYREEGIRVLFSFLCRDCEKEIVDTETNEVMYDYYVKKLKRMNTSKVEL</sequence>
<evidence type="ECO:0000313" key="1">
    <source>
        <dbReference type="EMBL" id="SFQ87134.1"/>
    </source>
</evidence>
<protein>
    <submittedName>
        <fullName evidence="1">Inhibitor of sigma-G Gin</fullName>
    </submittedName>
</protein>
<name>A0A1I6C1V7_9BACI</name>
<dbReference type="InterPro" id="IPR019700">
    <property type="entry name" value="Sigma-G_inhibitor_Gin"/>
</dbReference>
<keyword evidence="2" id="KW-1185">Reference proteome</keyword>
<dbReference type="EMBL" id="FOXX01000020">
    <property type="protein sequence ID" value="SFQ87134.1"/>
    <property type="molecule type" value="Genomic_DNA"/>
</dbReference>
<gene>
    <name evidence="1" type="ORF">SAMN02745910_04776</name>
</gene>
<dbReference type="Proteomes" id="UP000182762">
    <property type="component" value="Unassembled WGS sequence"/>
</dbReference>
<accession>A0A1I6C1V7</accession>
<proteinExistence type="predicted"/>
<dbReference type="GeneID" id="93713295"/>
<dbReference type="Pfam" id="PF10764">
    <property type="entry name" value="Gin"/>
    <property type="match status" value="1"/>
</dbReference>
<dbReference type="RefSeq" id="WP_061803119.1">
    <property type="nucleotide sequence ID" value="NZ_FOXX01000020.1"/>
</dbReference>
<evidence type="ECO:0000313" key="2">
    <source>
        <dbReference type="Proteomes" id="UP000182762"/>
    </source>
</evidence>